<accession>A0A7K1FJ34</accession>
<gene>
    <name evidence="7" type="ORF">GIS00_08975</name>
</gene>
<proteinExistence type="predicted"/>
<evidence type="ECO:0000256" key="2">
    <source>
        <dbReference type="ARBA" id="ARBA00022475"/>
    </source>
</evidence>
<feature type="transmembrane region" description="Helical" evidence="6">
    <location>
        <begin position="63"/>
        <end position="84"/>
    </location>
</feature>
<dbReference type="AlphaFoldDB" id="A0A7K1FJ34"/>
<keyword evidence="4 6" id="KW-1133">Transmembrane helix</keyword>
<comment type="subcellular location">
    <subcellularLocation>
        <location evidence="1">Cell membrane</location>
        <topology evidence="1">Multi-pass membrane protein</topology>
    </subcellularLocation>
</comment>
<comment type="caution">
    <text evidence="7">The sequence shown here is derived from an EMBL/GenBank/DDBJ whole genome shotgun (WGS) entry which is preliminary data.</text>
</comment>
<dbReference type="InterPro" id="IPR005538">
    <property type="entry name" value="LrgA/CidA"/>
</dbReference>
<evidence type="ECO:0000256" key="3">
    <source>
        <dbReference type="ARBA" id="ARBA00022692"/>
    </source>
</evidence>
<organism evidence="7 8">
    <name type="scientific">Nakamurella alba</name>
    <dbReference type="NCBI Taxonomy" id="2665158"/>
    <lineage>
        <taxon>Bacteria</taxon>
        <taxon>Bacillati</taxon>
        <taxon>Actinomycetota</taxon>
        <taxon>Actinomycetes</taxon>
        <taxon>Nakamurellales</taxon>
        <taxon>Nakamurellaceae</taxon>
        <taxon>Nakamurella</taxon>
    </lineage>
</organism>
<dbReference type="PANTHER" id="PTHR33931:SF2">
    <property type="entry name" value="HOLIN-LIKE PROTEIN CIDA"/>
    <property type="match status" value="1"/>
</dbReference>
<keyword evidence="5 6" id="KW-0472">Membrane</keyword>
<evidence type="ECO:0000313" key="7">
    <source>
        <dbReference type="EMBL" id="MTD14076.1"/>
    </source>
</evidence>
<evidence type="ECO:0000256" key="1">
    <source>
        <dbReference type="ARBA" id="ARBA00004651"/>
    </source>
</evidence>
<evidence type="ECO:0000256" key="6">
    <source>
        <dbReference type="SAM" id="Phobius"/>
    </source>
</evidence>
<evidence type="ECO:0000313" key="8">
    <source>
        <dbReference type="Proteomes" id="UP000460221"/>
    </source>
</evidence>
<protein>
    <submittedName>
        <fullName evidence="7">CidA/LrgA family protein</fullName>
    </submittedName>
</protein>
<dbReference type="GO" id="GO:0005886">
    <property type="term" value="C:plasma membrane"/>
    <property type="evidence" value="ECO:0007669"/>
    <property type="project" value="UniProtKB-SubCell"/>
</dbReference>
<name>A0A7K1FJ34_9ACTN</name>
<sequence>MIGSLVVLVVFQIAGGVLVAVTHLPLPGPVVGLVLLALALVIGPKGRQWRRERLQPSADGLLVLLPLLFVPAGVGVIAYLPVLWAHIGALAAALLISAAATLLVTALLLNSLLRRRARA</sequence>
<dbReference type="PANTHER" id="PTHR33931">
    <property type="entry name" value="HOLIN-LIKE PROTEIN CIDA-RELATED"/>
    <property type="match status" value="1"/>
</dbReference>
<keyword evidence="8" id="KW-1185">Reference proteome</keyword>
<feature type="transmembrane region" description="Helical" evidence="6">
    <location>
        <begin position="26"/>
        <end position="43"/>
    </location>
</feature>
<feature type="transmembrane region" description="Helical" evidence="6">
    <location>
        <begin position="90"/>
        <end position="113"/>
    </location>
</feature>
<evidence type="ECO:0000256" key="4">
    <source>
        <dbReference type="ARBA" id="ARBA00022989"/>
    </source>
</evidence>
<keyword evidence="2" id="KW-1003">Cell membrane</keyword>
<keyword evidence="3 6" id="KW-0812">Transmembrane</keyword>
<reference evidence="7 8" key="1">
    <citation type="submission" date="2019-11" db="EMBL/GenBank/DDBJ databases">
        <authorList>
            <person name="Jiang L.-Q."/>
        </authorList>
    </citation>
    <scope>NUCLEOTIDE SEQUENCE [LARGE SCALE GENOMIC DNA]</scope>
    <source>
        <strain evidence="7 8">YIM 132087</strain>
    </source>
</reference>
<dbReference type="Proteomes" id="UP000460221">
    <property type="component" value="Unassembled WGS sequence"/>
</dbReference>
<evidence type="ECO:0000256" key="5">
    <source>
        <dbReference type="ARBA" id="ARBA00023136"/>
    </source>
</evidence>
<dbReference type="EMBL" id="WLYK01000002">
    <property type="protein sequence ID" value="MTD14076.1"/>
    <property type="molecule type" value="Genomic_DNA"/>
</dbReference>
<dbReference type="Pfam" id="PF03788">
    <property type="entry name" value="LrgA"/>
    <property type="match status" value="1"/>
</dbReference>